<keyword evidence="1 2" id="KW-0597">Phosphoprotein</keyword>
<dbReference type="PANTHER" id="PTHR44591">
    <property type="entry name" value="STRESS RESPONSE REGULATOR PROTEIN 1"/>
    <property type="match status" value="1"/>
</dbReference>
<dbReference type="InterPro" id="IPR001789">
    <property type="entry name" value="Sig_transdc_resp-reg_receiver"/>
</dbReference>
<name>A0A5K7ZSU6_9BACT</name>
<evidence type="ECO:0000313" key="5">
    <source>
        <dbReference type="Proteomes" id="UP000425960"/>
    </source>
</evidence>
<organism evidence="4 5">
    <name type="scientific">Desulfosarcina ovata subsp. sediminis</name>
    <dbReference type="NCBI Taxonomy" id="885957"/>
    <lineage>
        <taxon>Bacteria</taxon>
        <taxon>Pseudomonadati</taxon>
        <taxon>Thermodesulfobacteriota</taxon>
        <taxon>Desulfobacteria</taxon>
        <taxon>Desulfobacterales</taxon>
        <taxon>Desulfosarcinaceae</taxon>
        <taxon>Desulfosarcina</taxon>
    </lineage>
</organism>
<evidence type="ECO:0000256" key="2">
    <source>
        <dbReference type="PROSITE-ProRule" id="PRU00169"/>
    </source>
</evidence>
<dbReference type="KEGG" id="dov:DSCO28_38630"/>
<dbReference type="PANTHER" id="PTHR44591:SF3">
    <property type="entry name" value="RESPONSE REGULATORY DOMAIN-CONTAINING PROTEIN"/>
    <property type="match status" value="1"/>
</dbReference>
<dbReference type="SUPFAM" id="SSF52172">
    <property type="entry name" value="CheY-like"/>
    <property type="match status" value="1"/>
</dbReference>
<dbReference type="GO" id="GO:0000160">
    <property type="term" value="P:phosphorelay signal transduction system"/>
    <property type="evidence" value="ECO:0007669"/>
    <property type="project" value="InterPro"/>
</dbReference>
<dbReference type="SMART" id="SM00448">
    <property type="entry name" value="REC"/>
    <property type="match status" value="1"/>
</dbReference>
<dbReference type="Gene3D" id="3.40.50.2300">
    <property type="match status" value="1"/>
</dbReference>
<reference evidence="4 5" key="1">
    <citation type="submission" date="2019-11" db="EMBL/GenBank/DDBJ databases">
        <title>Comparative genomics of hydrocarbon-degrading Desulfosarcina strains.</title>
        <authorList>
            <person name="Watanabe M."/>
            <person name="Kojima H."/>
            <person name="Fukui M."/>
        </authorList>
    </citation>
    <scope>NUCLEOTIDE SEQUENCE [LARGE SCALE GENOMIC DNA]</scope>
    <source>
        <strain evidence="4 5">28bB2T</strain>
    </source>
</reference>
<proteinExistence type="predicted"/>
<dbReference type="EMBL" id="AP021876">
    <property type="protein sequence ID" value="BBO83297.1"/>
    <property type="molecule type" value="Genomic_DNA"/>
</dbReference>
<accession>A0A5K7ZSU6</accession>
<dbReference type="Proteomes" id="UP000425960">
    <property type="component" value="Chromosome"/>
</dbReference>
<protein>
    <recommendedName>
        <fullName evidence="3">Response regulatory domain-containing protein</fullName>
    </recommendedName>
</protein>
<dbReference type="PROSITE" id="PS50110">
    <property type="entry name" value="RESPONSE_REGULATORY"/>
    <property type="match status" value="1"/>
</dbReference>
<evidence type="ECO:0000259" key="3">
    <source>
        <dbReference type="PROSITE" id="PS50110"/>
    </source>
</evidence>
<feature type="domain" description="Response regulatory" evidence="3">
    <location>
        <begin position="3"/>
        <end position="119"/>
    </location>
</feature>
<feature type="modified residue" description="4-aspartylphosphate" evidence="2">
    <location>
        <position position="54"/>
    </location>
</feature>
<dbReference type="InterPro" id="IPR058245">
    <property type="entry name" value="NreC/VraR/RcsB-like_REC"/>
</dbReference>
<dbReference type="RefSeq" id="WP_173179633.1">
    <property type="nucleotide sequence ID" value="NZ_AP021876.1"/>
</dbReference>
<evidence type="ECO:0000256" key="1">
    <source>
        <dbReference type="ARBA" id="ARBA00022553"/>
    </source>
</evidence>
<gene>
    <name evidence="4" type="ORF">DSCO28_38630</name>
</gene>
<dbReference type="InterPro" id="IPR050595">
    <property type="entry name" value="Bact_response_regulator"/>
</dbReference>
<evidence type="ECO:0000313" key="4">
    <source>
        <dbReference type="EMBL" id="BBO83297.1"/>
    </source>
</evidence>
<sequence>MRQVLIIDDNPQIRERIAARLAESPLIRIAGQAGSGSEAIDAVQKLKPDTVTLDIRLPDQSGLDLLKRFKAHYPQMRIIMLTNLDDHRYRQHCLRLGADDFLSKVTEFDRILGAVIDHPVLGASACTPTKGEHHGNLQ</sequence>
<dbReference type="InterPro" id="IPR011006">
    <property type="entry name" value="CheY-like_superfamily"/>
</dbReference>
<dbReference type="Pfam" id="PF00072">
    <property type="entry name" value="Response_reg"/>
    <property type="match status" value="1"/>
</dbReference>
<dbReference type="AlphaFoldDB" id="A0A5K7ZSU6"/>
<dbReference type="CDD" id="cd17535">
    <property type="entry name" value="REC_NarL-like"/>
    <property type="match status" value="1"/>
</dbReference>